<dbReference type="SMART" id="SM00862">
    <property type="entry name" value="Trans_reg_C"/>
    <property type="match status" value="1"/>
</dbReference>
<dbReference type="RefSeq" id="WP_209903661.1">
    <property type="nucleotide sequence ID" value="NZ_BAAAJW010000005.1"/>
</dbReference>
<organism evidence="6 7">
    <name type="scientific">Brachybacterium sacelli</name>
    <dbReference type="NCBI Taxonomy" id="173364"/>
    <lineage>
        <taxon>Bacteria</taxon>
        <taxon>Bacillati</taxon>
        <taxon>Actinomycetota</taxon>
        <taxon>Actinomycetes</taxon>
        <taxon>Micrococcales</taxon>
        <taxon>Dermabacteraceae</taxon>
        <taxon>Brachybacterium</taxon>
    </lineage>
</organism>
<dbReference type="Gene3D" id="1.25.40.10">
    <property type="entry name" value="Tetratricopeptide repeat domain"/>
    <property type="match status" value="1"/>
</dbReference>
<dbReference type="Pfam" id="PF03704">
    <property type="entry name" value="BTAD"/>
    <property type="match status" value="1"/>
</dbReference>
<evidence type="ECO:0000256" key="3">
    <source>
        <dbReference type="PROSITE-ProRule" id="PRU01091"/>
    </source>
</evidence>
<dbReference type="SUPFAM" id="SSF46894">
    <property type="entry name" value="C-terminal effector domain of the bipartite response regulators"/>
    <property type="match status" value="1"/>
</dbReference>
<dbReference type="Proteomes" id="UP001519290">
    <property type="component" value="Unassembled WGS sequence"/>
</dbReference>
<evidence type="ECO:0000313" key="6">
    <source>
        <dbReference type="EMBL" id="MBP2383080.1"/>
    </source>
</evidence>
<proteinExistence type="inferred from homology"/>
<feature type="region of interest" description="Disordered" evidence="4">
    <location>
        <begin position="412"/>
        <end position="436"/>
    </location>
</feature>
<dbReference type="InterPro" id="IPR027417">
    <property type="entry name" value="P-loop_NTPase"/>
</dbReference>
<dbReference type="Pfam" id="PF00486">
    <property type="entry name" value="Trans_reg_C"/>
    <property type="match status" value="1"/>
</dbReference>
<dbReference type="EMBL" id="JAGIOD010000002">
    <property type="protein sequence ID" value="MBP2383080.1"/>
    <property type="molecule type" value="Genomic_DNA"/>
</dbReference>
<sequence length="936" mass="101503">MLIEVLGPVRLTTAEGVPVKVAERKLRLLLAALVTAEGEPVSADVLIDRLWGESPPQNPRSVLRAKLSHLRTLLDSALPGARELLERTPAGYRLAVEPDVVDEACFRVAVRRARNLNTPAQTAEALRKALSMWRGEPYGDVRDEVWLEPAIAASTEARGDAIELLVETHVEVGEPQQVIDLANGAVHSYISRERLVGGVMLSLYQVGRQHEALQLFEALRYHLADDLGADPGPRVRELHAQILRQDPALSLSESPEFPASALARTNLPAETAPLIGRRDELDQLDTLLASSRLVTVTGIGGVGKTHLAQHLARARAHEFERGVWFIDLTELTPTPSEQLGSGERIALLTASVLSLPRRFSEGSARGQVGEALGSRAALLVLDNCEHVITEVAAFVAELLRHAAGARVLATSREPLGLPEEQRDDVGTLSTEPGDDDEPAEAVEFFVARARASDPGFVLDGGSTATVTELCRRLDGLPLALELAAARLRGLTVDALLERLSDRLNLLRRPGHGVPRRRQTLRGMIDWSWSLLSETERAVLRRLAVHPGAMGLEAAETICAHPSENRDSTSAERAEVVDALTSLVDRSMVTMISTPAGARYGLLESIAAYAGEKLTEAGERDAVAGRHLDHYLDLARRADRGLRGSAQRDWLMRMEAERVPVRHAFHESVGSQDGERAVALVLGTFWYSWMSGRQADLHGDLAAATALPGPRDRAFASATTLAAALDLGAGGEEARARVTAALAQFGDDAAARAEVQWFAGMAYLAADLHDEGERLVDDAVDLLIRRGMDWEAAVAACQRDWVIVMDRGEPPRGLPDGRDPESVLRAVGDRGYGLALVVGVQYCVAEVEGHAERAADAAERALEICQDMGFWSEAAYWRIVGAISSLRSGDLPSARRRLEEGRALAQQVASQHGLGFADQVESMIARPEGDVDPRRRR</sequence>
<dbReference type="InterPro" id="IPR036388">
    <property type="entry name" value="WH-like_DNA-bd_sf"/>
</dbReference>
<dbReference type="SMART" id="SM01043">
    <property type="entry name" value="BTAD"/>
    <property type="match status" value="1"/>
</dbReference>
<name>A0ABS4X3Q1_9MICO</name>
<comment type="caution">
    <text evidence="6">The sequence shown here is derived from an EMBL/GenBank/DDBJ whole genome shotgun (WGS) entry which is preliminary data.</text>
</comment>
<dbReference type="SUPFAM" id="SSF48452">
    <property type="entry name" value="TPR-like"/>
    <property type="match status" value="1"/>
</dbReference>
<dbReference type="InterPro" id="IPR016032">
    <property type="entry name" value="Sig_transdc_resp-reg_C-effctor"/>
</dbReference>
<keyword evidence="2 3" id="KW-0238">DNA-binding</keyword>
<dbReference type="InterPro" id="IPR001867">
    <property type="entry name" value="OmpR/PhoB-type_DNA-bd"/>
</dbReference>
<feature type="DNA-binding region" description="OmpR/PhoB-type" evidence="3">
    <location>
        <begin position="1"/>
        <end position="96"/>
    </location>
</feature>
<evidence type="ECO:0000256" key="1">
    <source>
        <dbReference type="ARBA" id="ARBA00005820"/>
    </source>
</evidence>
<feature type="domain" description="OmpR/PhoB-type" evidence="5">
    <location>
        <begin position="1"/>
        <end position="96"/>
    </location>
</feature>
<dbReference type="InterPro" id="IPR011990">
    <property type="entry name" value="TPR-like_helical_dom_sf"/>
</dbReference>
<evidence type="ECO:0000256" key="2">
    <source>
        <dbReference type="ARBA" id="ARBA00023125"/>
    </source>
</evidence>
<dbReference type="PRINTS" id="PR00364">
    <property type="entry name" value="DISEASERSIST"/>
</dbReference>
<dbReference type="SUPFAM" id="SSF52540">
    <property type="entry name" value="P-loop containing nucleoside triphosphate hydrolases"/>
    <property type="match status" value="1"/>
</dbReference>
<evidence type="ECO:0000259" key="5">
    <source>
        <dbReference type="PROSITE" id="PS51755"/>
    </source>
</evidence>
<gene>
    <name evidence="6" type="ORF">JOF43_003069</name>
</gene>
<dbReference type="Gene3D" id="3.40.50.300">
    <property type="entry name" value="P-loop containing nucleotide triphosphate hydrolases"/>
    <property type="match status" value="1"/>
</dbReference>
<dbReference type="CDD" id="cd15831">
    <property type="entry name" value="BTAD"/>
    <property type="match status" value="1"/>
</dbReference>
<dbReference type="PANTHER" id="PTHR47691">
    <property type="entry name" value="REGULATOR-RELATED"/>
    <property type="match status" value="1"/>
</dbReference>
<keyword evidence="7" id="KW-1185">Reference proteome</keyword>
<reference evidence="6 7" key="1">
    <citation type="submission" date="2021-03" db="EMBL/GenBank/DDBJ databases">
        <title>Sequencing the genomes of 1000 actinobacteria strains.</title>
        <authorList>
            <person name="Klenk H.-P."/>
        </authorList>
    </citation>
    <scope>NUCLEOTIDE SEQUENCE [LARGE SCALE GENOMIC DNA]</scope>
    <source>
        <strain evidence="6 7">DSM 14566</strain>
    </source>
</reference>
<protein>
    <submittedName>
        <fullName evidence="6">ATPase/DNA-binding SARP family transcriptional activator</fullName>
    </submittedName>
</protein>
<dbReference type="PANTHER" id="PTHR47691:SF3">
    <property type="entry name" value="HTH-TYPE TRANSCRIPTIONAL REGULATOR RV0890C-RELATED"/>
    <property type="match status" value="1"/>
</dbReference>
<dbReference type="InterPro" id="IPR005158">
    <property type="entry name" value="BTAD"/>
</dbReference>
<evidence type="ECO:0000313" key="7">
    <source>
        <dbReference type="Proteomes" id="UP001519290"/>
    </source>
</evidence>
<accession>A0ABS4X3Q1</accession>
<dbReference type="PROSITE" id="PS51755">
    <property type="entry name" value="OMPR_PHOB"/>
    <property type="match status" value="1"/>
</dbReference>
<evidence type="ECO:0000256" key="4">
    <source>
        <dbReference type="SAM" id="MobiDB-lite"/>
    </source>
</evidence>
<comment type="similarity">
    <text evidence="1">Belongs to the AfsR/DnrI/RedD regulatory family.</text>
</comment>
<dbReference type="Gene3D" id="1.10.10.10">
    <property type="entry name" value="Winged helix-like DNA-binding domain superfamily/Winged helix DNA-binding domain"/>
    <property type="match status" value="1"/>
</dbReference>